<dbReference type="Proteomes" id="UP001337655">
    <property type="component" value="Unassembled WGS sequence"/>
</dbReference>
<keyword evidence="1" id="KW-0812">Transmembrane</keyword>
<keyword evidence="3" id="KW-1185">Reference proteome</keyword>
<sequence>MALPSLSTLPYLAPISMALSFILALLFITTHHLFYTHLASRPTSSGPFFSPSSPISKQEANIALGTALAFLVKACLVYAVGVGGCQVFWREVGMPVSSRRDRKEGGKDEEGGFGGGVKLERLDAMHSVFNSVLGVGDVRLWWRVPALVGVAWCAWLIPIASIITPATLSIQTAAVTPEPSKLMRVPNLDFRSLNFVASLPYMHTFSPVAPTNVGTYLYNGPSQDVLEIANAVMSGGKILRIDSPAPNASWTVDFTGPALKCSELNETAHKLFQRNIVAGTLNGNVATNTMLYGYLAWNAHMGWFRDESLVGPPFLAESEHDRIAFAPGQFPGSTLDGNITFYMVAMPDVFGASQSAVHSLQSPGSPYPSWIDGTMIECTLYSSEYQVAFQYTDGGQEVAIEHPSSGEDEVVKVMSTLLGPNADTQEPDGCATGNVSASMEEGCYTKPKVLSTFSYQAVMDAFTSNLIGAVSIDGHSVLQRNSSVLSTSLLRTKELDFLRATAEVMVFGNETLQAQIADSSQPKTQGLLKDEDDVSSQPLAVAIEQMFENLTISLMSSGALQPNYSSAYAPSPVKVTLPAFQNIYVYSALKLWIAYGAAVGLAALAAAIGCVTMFLNGACYSNNFSTIFRAARGAEIDHEVREEDLKGQDPLPKYLAEARVRFDMVAIKEDDQELLRYRRQDSRFKKGTTASVRYLSISPDSLDR</sequence>
<dbReference type="GeneID" id="89927738"/>
<reference evidence="2 3" key="1">
    <citation type="submission" date="2023-08" db="EMBL/GenBank/DDBJ databases">
        <title>Black Yeasts Isolated from many extreme environments.</title>
        <authorList>
            <person name="Coleine C."/>
            <person name="Stajich J.E."/>
            <person name="Selbmann L."/>
        </authorList>
    </citation>
    <scope>NUCLEOTIDE SEQUENCE [LARGE SCALE GENOMIC DNA]</scope>
    <source>
        <strain evidence="2 3">CCFEE 5935</strain>
    </source>
</reference>
<feature type="transmembrane region" description="Helical" evidence="1">
    <location>
        <begin position="140"/>
        <end position="163"/>
    </location>
</feature>
<organism evidence="2 3">
    <name type="scientific">Saxophila tyrrhenica</name>
    <dbReference type="NCBI Taxonomy" id="1690608"/>
    <lineage>
        <taxon>Eukaryota</taxon>
        <taxon>Fungi</taxon>
        <taxon>Dikarya</taxon>
        <taxon>Ascomycota</taxon>
        <taxon>Pezizomycotina</taxon>
        <taxon>Dothideomycetes</taxon>
        <taxon>Dothideomycetidae</taxon>
        <taxon>Mycosphaerellales</taxon>
        <taxon>Extremaceae</taxon>
        <taxon>Saxophila</taxon>
    </lineage>
</organism>
<evidence type="ECO:0000313" key="2">
    <source>
        <dbReference type="EMBL" id="KAK5169089.1"/>
    </source>
</evidence>
<evidence type="ECO:0000256" key="1">
    <source>
        <dbReference type="SAM" id="Phobius"/>
    </source>
</evidence>
<keyword evidence="1" id="KW-1133">Transmembrane helix</keyword>
<gene>
    <name evidence="2" type="ORF">LTR77_006398</name>
</gene>
<dbReference type="EMBL" id="JAVRRT010000009">
    <property type="protein sequence ID" value="KAK5169089.1"/>
    <property type="molecule type" value="Genomic_DNA"/>
</dbReference>
<feature type="transmembrane region" description="Helical" evidence="1">
    <location>
        <begin position="592"/>
        <end position="615"/>
    </location>
</feature>
<protein>
    <submittedName>
        <fullName evidence="2">Uncharacterized protein</fullName>
    </submittedName>
</protein>
<keyword evidence="1" id="KW-0472">Membrane</keyword>
<dbReference type="AlphaFoldDB" id="A0AAV9PB85"/>
<feature type="transmembrane region" description="Helical" evidence="1">
    <location>
        <begin position="62"/>
        <end position="89"/>
    </location>
</feature>
<accession>A0AAV9PB85</accession>
<comment type="caution">
    <text evidence="2">The sequence shown here is derived from an EMBL/GenBank/DDBJ whole genome shotgun (WGS) entry which is preliminary data.</text>
</comment>
<feature type="transmembrane region" description="Helical" evidence="1">
    <location>
        <begin position="12"/>
        <end position="35"/>
    </location>
</feature>
<dbReference type="PANTHER" id="PTHR35041:SF6">
    <property type="entry name" value="FORMYLMETHIONINE DEFORMYLASE-LIKE PROTEIN-RELATED"/>
    <property type="match status" value="1"/>
</dbReference>
<name>A0AAV9PB85_9PEZI</name>
<dbReference type="RefSeq" id="XP_064658555.1">
    <property type="nucleotide sequence ID" value="XM_064803640.1"/>
</dbReference>
<evidence type="ECO:0000313" key="3">
    <source>
        <dbReference type="Proteomes" id="UP001337655"/>
    </source>
</evidence>
<dbReference type="PANTHER" id="PTHR35041">
    <property type="entry name" value="MEDIATOR OF RNA POLYMERASE II TRANSCRIPTION SUBUNIT 1"/>
    <property type="match status" value="1"/>
</dbReference>
<proteinExistence type="predicted"/>